<dbReference type="RefSeq" id="WP_092526608.1">
    <property type="nucleotide sequence ID" value="NZ_FNCI01000009.1"/>
</dbReference>
<protein>
    <submittedName>
        <fullName evidence="2">Uncharacterized protein</fullName>
    </submittedName>
</protein>
<accession>A0A1G7TA59</accession>
<sequence length="178" mass="19332">MRYRISPTLKACLTVLTLVWLISGCASTPEGPQTLRQALLGLSDRAAALVLAQPAWSPADSSADQDIVLLLDEPVVDASLGITAERFGESLSRALLAAPQGPQVLDWMPSMTAPESTRKSDNANLWLLESRLEPDGPKLSLSDRDLLPYRLTLALRHPGDDETRWQRVVSGAFDTTAL</sequence>
<dbReference type="PROSITE" id="PS51257">
    <property type="entry name" value="PROKAR_LIPOPROTEIN"/>
    <property type="match status" value="1"/>
</dbReference>
<feature type="chain" id="PRO_5011729810" evidence="1">
    <location>
        <begin position="29"/>
        <end position="178"/>
    </location>
</feature>
<dbReference type="Proteomes" id="UP000198641">
    <property type="component" value="Unassembled WGS sequence"/>
</dbReference>
<gene>
    <name evidence="2" type="ORF">SAMN05216571_109112</name>
</gene>
<dbReference type="AlphaFoldDB" id="A0A1G7TA59"/>
<dbReference type="EMBL" id="FNCI01000009">
    <property type="protein sequence ID" value="SDG32237.1"/>
    <property type="molecule type" value="Genomic_DNA"/>
</dbReference>
<evidence type="ECO:0000256" key="1">
    <source>
        <dbReference type="SAM" id="SignalP"/>
    </source>
</evidence>
<feature type="signal peptide" evidence="1">
    <location>
        <begin position="1"/>
        <end position="28"/>
    </location>
</feature>
<keyword evidence="1" id="KW-0732">Signal</keyword>
<evidence type="ECO:0000313" key="2">
    <source>
        <dbReference type="EMBL" id="SDG32237.1"/>
    </source>
</evidence>
<name>A0A1G7TA59_9GAMM</name>
<evidence type="ECO:0000313" key="3">
    <source>
        <dbReference type="Proteomes" id="UP000198641"/>
    </source>
</evidence>
<keyword evidence="3" id="KW-1185">Reference proteome</keyword>
<dbReference type="OrthoDB" id="6183111at2"/>
<organism evidence="2 3">
    <name type="scientific">Onishia taeanensis</name>
    <dbReference type="NCBI Taxonomy" id="284577"/>
    <lineage>
        <taxon>Bacteria</taxon>
        <taxon>Pseudomonadati</taxon>
        <taxon>Pseudomonadota</taxon>
        <taxon>Gammaproteobacteria</taxon>
        <taxon>Oceanospirillales</taxon>
        <taxon>Halomonadaceae</taxon>
        <taxon>Onishia</taxon>
    </lineage>
</organism>
<proteinExistence type="predicted"/>
<reference evidence="2 3" key="1">
    <citation type="submission" date="2016-10" db="EMBL/GenBank/DDBJ databases">
        <authorList>
            <person name="de Groot N.N."/>
        </authorList>
    </citation>
    <scope>NUCLEOTIDE SEQUENCE [LARGE SCALE GENOMIC DNA]</scope>
    <source>
        <strain evidence="2 3">BH539</strain>
    </source>
</reference>
<dbReference type="STRING" id="284577.SAMN05216571_109112"/>